<name>A0A9D2B7I9_9FIRM</name>
<protein>
    <submittedName>
        <fullName evidence="2">DUF4280 domain-containing protein</fullName>
    </submittedName>
</protein>
<gene>
    <name evidence="2" type="ORF">H9736_02805</name>
</gene>
<feature type="signal peptide" evidence="1">
    <location>
        <begin position="1"/>
        <end position="31"/>
    </location>
</feature>
<dbReference type="Pfam" id="PF14107">
    <property type="entry name" value="DUF4280"/>
    <property type="match status" value="1"/>
</dbReference>
<organism evidence="2 3">
    <name type="scientific">Candidatus Anaerotruncus excrementipullorum</name>
    <dbReference type="NCBI Taxonomy" id="2838465"/>
    <lineage>
        <taxon>Bacteria</taxon>
        <taxon>Bacillati</taxon>
        <taxon>Bacillota</taxon>
        <taxon>Clostridia</taxon>
        <taxon>Eubacteriales</taxon>
        <taxon>Oscillospiraceae</taxon>
        <taxon>Anaerotruncus</taxon>
    </lineage>
</organism>
<evidence type="ECO:0000256" key="1">
    <source>
        <dbReference type="SAM" id="SignalP"/>
    </source>
</evidence>
<dbReference type="EMBL" id="DXES01000057">
    <property type="protein sequence ID" value="HIX65157.1"/>
    <property type="molecule type" value="Genomic_DNA"/>
</dbReference>
<sequence>MAVQVASTATCKCIFGAAPAVLTATCPTVLADGMPAATIADIALPTFGMCSCPANPAVAAATAAALGVLTPQPCMPVPMGPWKPGSPTVLIGGKPALQNSSTLQCSYGGVITIVSPGAKTVMVP</sequence>
<keyword evidence="1" id="KW-0732">Signal</keyword>
<dbReference type="Gene3D" id="2.60.200.60">
    <property type="match status" value="1"/>
</dbReference>
<proteinExistence type="predicted"/>
<reference evidence="2" key="2">
    <citation type="submission" date="2021-04" db="EMBL/GenBank/DDBJ databases">
        <authorList>
            <person name="Gilroy R."/>
        </authorList>
    </citation>
    <scope>NUCLEOTIDE SEQUENCE</scope>
    <source>
        <strain evidence="2">CHK188-5543</strain>
    </source>
</reference>
<accession>A0A9D2B7I9</accession>
<dbReference type="AlphaFoldDB" id="A0A9D2B7I9"/>
<reference evidence="2" key="1">
    <citation type="journal article" date="2021" name="PeerJ">
        <title>Extensive microbial diversity within the chicken gut microbiome revealed by metagenomics and culture.</title>
        <authorList>
            <person name="Gilroy R."/>
            <person name="Ravi A."/>
            <person name="Getino M."/>
            <person name="Pursley I."/>
            <person name="Horton D.L."/>
            <person name="Alikhan N.F."/>
            <person name="Baker D."/>
            <person name="Gharbi K."/>
            <person name="Hall N."/>
            <person name="Watson M."/>
            <person name="Adriaenssens E.M."/>
            <person name="Foster-Nyarko E."/>
            <person name="Jarju S."/>
            <person name="Secka A."/>
            <person name="Antonio M."/>
            <person name="Oren A."/>
            <person name="Chaudhuri R.R."/>
            <person name="La Ragione R."/>
            <person name="Hildebrand F."/>
            <person name="Pallen M.J."/>
        </authorList>
    </citation>
    <scope>NUCLEOTIDE SEQUENCE</scope>
    <source>
        <strain evidence="2">CHK188-5543</strain>
    </source>
</reference>
<evidence type="ECO:0000313" key="2">
    <source>
        <dbReference type="EMBL" id="HIX65157.1"/>
    </source>
</evidence>
<comment type="caution">
    <text evidence="2">The sequence shown here is derived from an EMBL/GenBank/DDBJ whole genome shotgun (WGS) entry which is preliminary data.</text>
</comment>
<dbReference type="Proteomes" id="UP000886800">
    <property type="component" value="Unassembled WGS sequence"/>
</dbReference>
<dbReference type="InterPro" id="IPR025460">
    <property type="entry name" value="DUF4280"/>
</dbReference>
<evidence type="ECO:0000313" key="3">
    <source>
        <dbReference type="Proteomes" id="UP000886800"/>
    </source>
</evidence>
<feature type="chain" id="PRO_5038625068" evidence="1">
    <location>
        <begin position="32"/>
        <end position="124"/>
    </location>
</feature>